<dbReference type="InterPro" id="IPR005182">
    <property type="entry name" value="YdbS-like_PH"/>
</dbReference>
<protein>
    <submittedName>
        <fullName evidence="4">Membrane protein</fullName>
    </submittedName>
</protein>
<accession>A0A0A0JX48</accession>
<feature type="transmembrane region" description="Helical" evidence="2">
    <location>
        <begin position="51"/>
        <end position="69"/>
    </location>
</feature>
<gene>
    <name evidence="4" type="ORF">N801_10305</name>
</gene>
<name>A0A0A0JX48_9MICO</name>
<evidence type="ECO:0000256" key="2">
    <source>
        <dbReference type="SAM" id="Phobius"/>
    </source>
</evidence>
<dbReference type="STRING" id="1385519.N801_10305"/>
<dbReference type="eggNOG" id="COG3428">
    <property type="taxonomic scope" value="Bacteria"/>
</dbReference>
<feature type="compositionally biased region" description="Acidic residues" evidence="1">
    <location>
        <begin position="166"/>
        <end position="184"/>
    </location>
</feature>
<evidence type="ECO:0000259" key="3">
    <source>
        <dbReference type="Pfam" id="PF03703"/>
    </source>
</evidence>
<dbReference type="Proteomes" id="UP000030013">
    <property type="component" value="Unassembled WGS sequence"/>
</dbReference>
<comment type="caution">
    <text evidence="4">The sequence shown here is derived from an EMBL/GenBank/DDBJ whole genome shotgun (WGS) entry which is preliminary data.</text>
</comment>
<feature type="compositionally biased region" description="Basic residues" evidence="1">
    <location>
        <begin position="285"/>
        <end position="296"/>
    </location>
</feature>
<feature type="domain" description="YdbS-like PH" evidence="3">
    <location>
        <begin position="74"/>
        <end position="141"/>
    </location>
</feature>
<feature type="compositionally biased region" description="Gly residues" evidence="1">
    <location>
        <begin position="188"/>
        <end position="200"/>
    </location>
</feature>
<feature type="region of interest" description="Disordered" evidence="1">
    <location>
        <begin position="166"/>
        <end position="296"/>
    </location>
</feature>
<keyword evidence="2" id="KW-0472">Membrane</keyword>
<feature type="compositionally biased region" description="Basic and acidic residues" evidence="1">
    <location>
        <begin position="247"/>
        <end position="258"/>
    </location>
</feature>
<proteinExistence type="predicted"/>
<evidence type="ECO:0000313" key="4">
    <source>
        <dbReference type="EMBL" id="KGN40637.1"/>
    </source>
</evidence>
<dbReference type="Pfam" id="PF03703">
    <property type="entry name" value="bPH_2"/>
    <property type="match status" value="1"/>
</dbReference>
<evidence type="ECO:0000313" key="5">
    <source>
        <dbReference type="Proteomes" id="UP000030013"/>
    </source>
</evidence>
<dbReference type="PANTHER" id="PTHR37938:SF1">
    <property type="entry name" value="BLL0215 PROTEIN"/>
    <property type="match status" value="1"/>
</dbReference>
<organism evidence="4 5">
    <name type="scientific">Knoellia aerolata DSM 18566</name>
    <dbReference type="NCBI Taxonomy" id="1385519"/>
    <lineage>
        <taxon>Bacteria</taxon>
        <taxon>Bacillati</taxon>
        <taxon>Actinomycetota</taxon>
        <taxon>Actinomycetes</taxon>
        <taxon>Micrococcales</taxon>
        <taxon>Intrasporangiaceae</taxon>
        <taxon>Knoellia</taxon>
    </lineage>
</organism>
<keyword evidence="5" id="KW-1185">Reference proteome</keyword>
<reference evidence="4 5" key="1">
    <citation type="submission" date="2013-08" db="EMBL/GenBank/DDBJ databases">
        <title>The genome sequence of Knoellia aerolata.</title>
        <authorList>
            <person name="Zhu W."/>
            <person name="Wang G."/>
        </authorList>
    </citation>
    <scope>NUCLEOTIDE SEQUENCE [LARGE SCALE GENOMIC DNA]</scope>
    <source>
        <strain evidence="4 5">DSM 18566</strain>
    </source>
</reference>
<keyword evidence="2" id="KW-0812">Transmembrane</keyword>
<feature type="compositionally biased region" description="Basic and acidic residues" evidence="1">
    <location>
        <begin position="204"/>
        <end position="216"/>
    </location>
</feature>
<sequence length="296" mass="33280">MERYLVRGETVVTVVRQHWFSLVRPIALFVGLLFLATFVEAEAPQTRGGAFLANLFWYAALGGSLYLLWRYLNWRHDWFVATDKRFLLFYGFIRRKVAMMPLTKVTDMTFDRSLLGRIIGYGTFLLESAGQDQALGHIEYVPHAEDHYRAICTVLFGADAPVDPDDVWLDADEDGEGDADGPDDDGPHGGGHGSPHGRGPTGSRWDDDGDGGRDGGWDGGWEDTTTSRDDGGWRDDPFRRTPGIRNPVRDRHDIEPPHETLYQSPDLVRASRTADTGEIPVIRPIRSRSTRRKGRP</sequence>
<feature type="compositionally biased region" description="Basic and acidic residues" evidence="1">
    <location>
        <begin position="225"/>
        <end position="239"/>
    </location>
</feature>
<dbReference type="PANTHER" id="PTHR37938">
    <property type="entry name" value="BLL0215 PROTEIN"/>
    <property type="match status" value="1"/>
</dbReference>
<dbReference type="EMBL" id="AVPL01000035">
    <property type="protein sequence ID" value="KGN40637.1"/>
    <property type="molecule type" value="Genomic_DNA"/>
</dbReference>
<evidence type="ECO:0000256" key="1">
    <source>
        <dbReference type="SAM" id="MobiDB-lite"/>
    </source>
</evidence>
<dbReference type="AlphaFoldDB" id="A0A0A0JX48"/>
<keyword evidence="2" id="KW-1133">Transmembrane helix</keyword>
<feature type="transmembrane region" description="Helical" evidence="2">
    <location>
        <begin position="21"/>
        <end position="39"/>
    </location>
</feature>